<proteinExistence type="predicted"/>
<accession>A0A2P5YPP0</accession>
<gene>
    <name evidence="1" type="ORF">GOBAR_AA03003</name>
</gene>
<dbReference type="OrthoDB" id="1723222at2759"/>
<reference evidence="1 2" key="1">
    <citation type="submission" date="2015-01" db="EMBL/GenBank/DDBJ databases">
        <title>Genome of allotetraploid Gossypium barbadense reveals genomic plasticity and fiber elongation in cotton evolution.</title>
        <authorList>
            <person name="Chen X."/>
            <person name="Liu X."/>
            <person name="Zhao B."/>
            <person name="Zheng H."/>
            <person name="Hu Y."/>
            <person name="Lu G."/>
            <person name="Yang C."/>
            <person name="Chen J."/>
            <person name="Shan C."/>
            <person name="Zhang L."/>
            <person name="Zhou Y."/>
            <person name="Wang L."/>
            <person name="Guo W."/>
            <person name="Bai Y."/>
            <person name="Ruan J."/>
            <person name="Shangguan X."/>
            <person name="Mao Y."/>
            <person name="Jiang J."/>
            <person name="Zhu Y."/>
            <person name="Lei J."/>
            <person name="Kang H."/>
            <person name="Chen S."/>
            <person name="He X."/>
            <person name="Wang R."/>
            <person name="Wang Y."/>
            <person name="Chen J."/>
            <person name="Wang L."/>
            <person name="Yu S."/>
            <person name="Wang B."/>
            <person name="Wei J."/>
            <person name="Song S."/>
            <person name="Lu X."/>
            <person name="Gao Z."/>
            <person name="Gu W."/>
            <person name="Deng X."/>
            <person name="Ma D."/>
            <person name="Wang S."/>
            <person name="Liang W."/>
            <person name="Fang L."/>
            <person name="Cai C."/>
            <person name="Zhu X."/>
            <person name="Zhou B."/>
            <person name="Zhang Y."/>
            <person name="Chen Z."/>
            <person name="Xu S."/>
            <person name="Zhu R."/>
            <person name="Wang S."/>
            <person name="Zhang T."/>
            <person name="Zhao G."/>
        </authorList>
    </citation>
    <scope>NUCLEOTIDE SEQUENCE [LARGE SCALE GENOMIC DNA]</scope>
    <source>
        <strain evidence="2">cv. Xinhai21</strain>
        <tissue evidence="1">Leaf</tissue>
    </source>
</reference>
<dbReference type="AlphaFoldDB" id="A0A2P5YPP0"/>
<sequence>MEEEHAHSGLPCNTKPNLREQLNAINVQDEEGFIEPGPELRQETVVSIDQGEEMSLKEVHEPFSSSRRGPIHEDRRLQIEELDKWRTHKPRTHDKPKLRQNELNTFPNQLKVGDKVLLDAAEPHIVTTKPNEEIPLTVLSIFPFDTVEVSHPKFGTFKVNNTRLKPYFDENDSRNEEYKLLEHHDHSIER</sequence>
<dbReference type="Proteomes" id="UP000239757">
    <property type="component" value="Unassembled WGS sequence"/>
</dbReference>
<evidence type="ECO:0000313" key="2">
    <source>
        <dbReference type="Proteomes" id="UP000239757"/>
    </source>
</evidence>
<evidence type="ECO:0000313" key="1">
    <source>
        <dbReference type="EMBL" id="PPS17543.1"/>
    </source>
</evidence>
<organism evidence="1 2">
    <name type="scientific">Gossypium barbadense</name>
    <name type="common">Sea Island cotton</name>
    <name type="synonym">Hibiscus barbadensis</name>
    <dbReference type="NCBI Taxonomy" id="3634"/>
    <lineage>
        <taxon>Eukaryota</taxon>
        <taxon>Viridiplantae</taxon>
        <taxon>Streptophyta</taxon>
        <taxon>Embryophyta</taxon>
        <taxon>Tracheophyta</taxon>
        <taxon>Spermatophyta</taxon>
        <taxon>Magnoliopsida</taxon>
        <taxon>eudicotyledons</taxon>
        <taxon>Gunneridae</taxon>
        <taxon>Pentapetalae</taxon>
        <taxon>rosids</taxon>
        <taxon>malvids</taxon>
        <taxon>Malvales</taxon>
        <taxon>Malvaceae</taxon>
        <taxon>Malvoideae</taxon>
        <taxon>Gossypium</taxon>
    </lineage>
</organism>
<protein>
    <submittedName>
        <fullName evidence="1">Uncharacterized protein</fullName>
    </submittedName>
</protein>
<name>A0A2P5YPP0_GOSBA</name>
<dbReference type="EMBL" id="KZ662916">
    <property type="protein sequence ID" value="PPS17543.1"/>
    <property type="molecule type" value="Genomic_DNA"/>
</dbReference>